<reference evidence="5 6" key="1">
    <citation type="submission" date="2014-09" db="EMBL/GenBank/DDBJ databases">
        <authorList>
            <person name="Ellenberger Sabrina"/>
        </authorList>
    </citation>
    <scope>NUCLEOTIDE SEQUENCE [LARGE SCALE GENOMIC DNA]</scope>
    <source>
        <strain evidence="5 6">CBS 412.66</strain>
    </source>
</reference>
<evidence type="ECO:0000256" key="3">
    <source>
        <dbReference type="SAM" id="MobiDB-lite"/>
    </source>
</evidence>
<dbReference type="Gene3D" id="2.40.50.770">
    <property type="entry name" value="RecQ-mediated genome instability protein Rmi1, C-terminal domain"/>
    <property type="match status" value="1"/>
</dbReference>
<evidence type="ECO:0000313" key="5">
    <source>
        <dbReference type="EMBL" id="CEP19528.1"/>
    </source>
</evidence>
<dbReference type="GO" id="GO:0000712">
    <property type="term" value="P:resolution of meiotic recombination intermediates"/>
    <property type="evidence" value="ECO:0007669"/>
    <property type="project" value="TreeGrafter"/>
</dbReference>
<protein>
    <recommendedName>
        <fullName evidence="2">RecQ-mediated genome instability protein 1</fullName>
    </recommendedName>
</protein>
<proteinExistence type="inferred from homology"/>
<evidence type="ECO:0000256" key="2">
    <source>
        <dbReference type="ARBA" id="ARBA00018987"/>
    </source>
</evidence>
<feature type="compositionally biased region" description="Acidic residues" evidence="3">
    <location>
        <begin position="370"/>
        <end position="380"/>
    </location>
</feature>
<dbReference type="STRING" id="35722.A0A0B7NW60"/>
<dbReference type="EMBL" id="LN734038">
    <property type="protein sequence ID" value="CEP19528.1"/>
    <property type="molecule type" value="Genomic_DNA"/>
</dbReference>
<dbReference type="OrthoDB" id="341511at2759"/>
<accession>A0A0B7NW60</accession>
<dbReference type="Pfam" id="PF08585">
    <property type="entry name" value="RMI1_N_C"/>
    <property type="match status" value="1"/>
</dbReference>
<evidence type="ECO:0000259" key="4">
    <source>
        <dbReference type="Pfam" id="PF08585"/>
    </source>
</evidence>
<evidence type="ECO:0000313" key="6">
    <source>
        <dbReference type="Proteomes" id="UP000054107"/>
    </source>
</evidence>
<feature type="domain" description="RecQ mediated genome instability protein 1 OB-fold" evidence="4">
    <location>
        <begin position="86"/>
        <end position="196"/>
    </location>
</feature>
<feature type="region of interest" description="Disordered" evidence="3">
    <location>
        <begin position="223"/>
        <end position="252"/>
    </location>
</feature>
<dbReference type="AlphaFoldDB" id="A0A0B7NW60"/>
<evidence type="ECO:0000256" key="1">
    <source>
        <dbReference type="ARBA" id="ARBA00006395"/>
    </source>
</evidence>
<sequence>MSSDEPPVILLRWCKDRSGIRLKSEYLRAWKAARSEGITNYENAYNELVAEFLKTDISASSVPVIQDDYDKNSVDTFPVGYLREGCGVVLQIQDALDIRHSTFSILNSLRNATPVRQTYIERNEGDDVNLPRGMLQWVLTDGTKQIYGIELETIPGLDLKTPFGCKLLIKRCRVRRGMLLLTKDNVKVLGGNVVGLYGGDMIAELEDRCKRKLGIIEEPITPIPTVNDPSQGVSATAHNSSTRMAREDTMPTEEVENFDDDFDYDGLMQGVIETTMAGSEMMDSVDMDSNITPPDMPSESFFSDDDFMDPPQISPPRTSTASAKRTKTTQLSPTVKKRSKVEPGSPVADVPISKAVQPNEQDQGGPTPMETDDDDTEDLSFVDPSVWENFEMAANNDRIEIDEQGRANCSFDVLKQTLINMREQTNTDIPDIFRVKLQCIKIGRLLMSKNQLFHLELELGDPVVKYETNVEHEGTIRAKFDNELIYRLIGKDKQSVKDIFKKNGQNGVANEVLRPFRKKITQVAAYLTLDMTMLEENSSGVEMPLVIDYEATSD</sequence>
<name>A0A0B7NW60_9FUNG</name>
<dbReference type="InterPro" id="IPR042470">
    <property type="entry name" value="RMI1_N_C_sf"/>
</dbReference>
<comment type="similarity">
    <text evidence="1">Belongs to the RMI1 family.</text>
</comment>
<dbReference type="PANTHER" id="PTHR14790:SF15">
    <property type="entry name" value="RECQ-MEDIATED GENOME INSTABILITY PROTEIN 1"/>
    <property type="match status" value="1"/>
</dbReference>
<dbReference type="GO" id="GO:0031422">
    <property type="term" value="C:RecQ family helicase-topoisomerase III complex"/>
    <property type="evidence" value="ECO:0007669"/>
    <property type="project" value="TreeGrafter"/>
</dbReference>
<feature type="compositionally biased region" description="Polar residues" evidence="3">
    <location>
        <begin position="227"/>
        <end position="243"/>
    </location>
</feature>
<feature type="region of interest" description="Disordered" evidence="3">
    <location>
        <begin position="284"/>
        <end position="380"/>
    </location>
</feature>
<keyword evidence="6" id="KW-1185">Reference proteome</keyword>
<dbReference type="GO" id="GO:0016604">
    <property type="term" value="C:nuclear body"/>
    <property type="evidence" value="ECO:0007669"/>
    <property type="project" value="TreeGrafter"/>
</dbReference>
<organism evidence="5 6">
    <name type="scientific">Parasitella parasitica</name>
    <dbReference type="NCBI Taxonomy" id="35722"/>
    <lineage>
        <taxon>Eukaryota</taxon>
        <taxon>Fungi</taxon>
        <taxon>Fungi incertae sedis</taxon>
        <taxon>Mucoromycota</taxon>
        <taxon>Mucoromycotina</taxon>
        <taxon>Mucoromycetes</taxon>
        <taxon>Mucorales</taxon>
        <taxon>Mucorineae</taxon>
        <taxon>Mucoraceae</taxon>
        <taxon>Parasitella</taxon>
    </lineage>
</organism>
<dbReference type="GO" id="GO:0000724">
    <property type="term" value="P:double-strand break repair via homologous recombination"/>
    <property type="evidence" value="ECO:0007669"/>
    <property type="project" value="TreeGrafter"/>
</dbReference>
<dbReference type="InterPro" id="IPR013894">
    <property type="entry name" value="RMI1_OB"/>
</dbReference>
<dbReference type="Proteomes" id="UP000054107">
    <property type="component" value="Unassembled WGS sequence"/>
</dbReference>
<dbReference type="PANTHER" id="PTHR14790">
    <property type="entry name" value="RECQ-MEDIATED GENOME INSTABILITY PROTEIN 1 RMI1"/>
    <property type="match status" value="1"/>
</dbReference>
<gene>
    <name evidence="5" type="primary">PARPA_13844.1 scaffold 47132</name>
</gene>